<protein>
    <submittedName>
        <fullName evidence="2">Piso0_005167 protein</fullName>
    </submittedName>
</protein>
<dbReference type="Proteomes" id="UP000005222">
    <property type="component" value="Chromosome N"/>
</dbReference>
<reference evidence="2 3" key="1">
    <citation type="journal article" date="2012" name="G3 (Bethesda)">
        <title>Pichia sorbitophila, an interspecies yeast hybrid reveals early steps of genome resolution following polyploidization.</title>
        <authorList>
            <person name="Leh Louis V."/>
            <person name="Despons L."/>
            <person name="Friedrich A."/>
            <person name="Martin T."/>
            <person name="Durrens P."/>
            <person name="Casaregola S."/>
            <person name="Neuveglise C."/>
            <person name="Fairhead C."/>
            <person name="Marck C."/>
            <person name="Cruz J.A."/>
            <person name="Straub M.L."/>
            <person name="Kugler V."/>
            <person name="Sacerdot C."/>
            <person name="Uzunov Z."/>
            <person name="Thierry A."/>
            <person name="Weiss S."/>
            <person name="Bleykasten C."/>
            <person name="De Montigny J."/>
            <person name="Jacques N."/>
            <person name="Jung P."/>
            <person name="Lemaire M."/>
            <person name="Mallet S."/>
            <person name="Morel G."/>
            <person name="Richard G.F."/>
            <person name="Sarkar A."/>
            <person name="Savel G."/>
            <person name="Schacherer J."/>
            <person name="Seret M.L."/>
            <person name="Talla E."/>
            <person name="Samson G."/>
            <person name="Jubin C."/>
            <person name="Poulain J."/>
            <person name="Vacherie B."/>
            <person name="Barbe V."/>
            <person name="Pelletier E."/>
            <person name="Sherman D.J."/>
            <person name="Westhof E."/>
            <person name="Weissenbach J."/>
            <person name="Baret P.V."/>
            <person name="Wincker P."/>
            <person name="Gaillardin C."/>
            <person name="Dujon B."/>
            <person name="Souciet J.L."/>
        </authorList>
    </citation>
    <scope>NUCLEOTIDE SEQUENCE [LARGE SCALE GENOMIC DNA]</scope>
    <source>
        <strain evidence="3">ATCC MYA-4447 / BCRC 22081 / CBS 7064 / NBRC 10061 / NRRL Y-12695</strain>
    </source>
</reference>
<evidence type="ECO:0000313" key="2">
    <source>
        <dbReference type="EMBL" id="CCE86664.1"/>
    </source>
</evidence>
<feature type="compositionally biased region" description="Basic and acidic residues" evidence="1">
    <location>
        <begin position="38"/>
        <end position="49"/>
    </location>
</feature>
<proteinExistence type="predicted"/>
<dbReference type="EMBL" id="FO082046">
    <property type="protein sequence ID" value="CCE86664.1"/>
    <property type="molecule type" value="Genomic_DNA"/>
</dbReference>
<keyword evidence="3" id="KW-1185">Reference proteome</keyword>
<accession>G8Y1G1</accession>
<feature type="region of interest" description="Disordered" evidence="1">
    <location>
        <begin position="37"/>
        <end position="62"/>
    </location>
</feature>
<dbReference type="InParanoid" id="G8Y1G1"/>
<name>G8Y1G1_PICSO</name>
<sequence length="481" mass="53278">MLDRLLRRRTEPPCCASRGRSWRETGIFRMFSALKSNSKKDGEKTDDPRVGGVTMMPSNADITGGTDVADVCDVDDVDAPGVTEIVAQYGSRLPHSASVSDDSTTRQDYTSFLKEELLYGEVNKNVILSSQGDETHSNNVNVTFEHEPLSRSTSRSISWDEDLKTNWITNDTLMDAADMVSITDANIQILKNTPQAQDVKLIFQTSPAVHNHAPPQVSDDVSLRSFNLVPTKTASTSRATSIRSLESPPKTNESTMIDRAEYIHKELLALSAAQAALIEQQRAKMAQMQSLLEESKLSRQNFDSDHTIKRSEHPAPSKKIRSQFLPMAITLSSEAADKPQTFQKYSADTPASTYNIVACSTPNRPIPYSHLNDSENLKHRSFESRFADDSLLDQSSLDFSVVDDEETAISIDTPRISRLSVYMSQRNTLKSKLNAADFPGQSPDQDYDANIMDASLIIQYSDSSSSCSIDDDIISPYLLLA</sequence>
<gene>
    <name evidence="2" type="primary">Piso0_005167</name>
    <name evidence="2" type="ORF">GNLVRS01_PISO0N09275g</name>
</gene>
<evidence type="ECO:0000256" key="1">
    <source>
        <dbReference type="SAM" id="MobiDB-lite"/>
    </source>
</evidence>
<evidence type="ECO:0000313" key="3">
    <source>
        <dbReference type="Proteomes" id="UP000005222"/>
    </source>
</evidence>
<organism evidence="2 3">
    <name type="scientific">Pichia sorbitophila (strain ATCC MYA-4447 / BCRC 22081 / CBS 7064 / NBRC 10061 / NRRL Y-12695)</name>
    <name type="common">Hybrid yeast</name>
    <dbReference type="NCBI Taxonomy" id="559304"/>
    <lineage>
        <taxon>Eukaryota</taxon>
        <taxon>Fungi</taxon>
        <taxon>Dikarya</taxon>
        <taxon>Ascomycota</taxon>
        <taxon>Saccharomycotina</taxon>
        <taxon>Pichiomycetes</taxon>
        <taxon>Debaryomycetaceae</taxon>
        <taxon>Millerozyma</taxon>
    </lineage>
</organism>
<dbReference type="HOGENOM" id="CLU_581533_0_0_1"/>
<dbReference type="AlphaFoldDB" id="G8Y1G1"/>